<reference evidence="3" key="2">
    <citation type="submission" date="2015-01" db="EMBL/GenBank/DDBJ databases">
        <title>Evolutionary Origins and Diversification of the Mycorrhizal Mutualists.</title>
        <authorList>
            <consortium name="DOE Joint Genome Institute"/>
            <consortium name="Mycorrhizal Genomics Consortium"/>
            <person name="Kohler A."/>
            <person name="Kuo A."/>
            <person name="Nagy L.G."/>
            <person name="Floudas D."/>
            <person name="Copeland A."/>
            <person name="Barry K.W."/>
            <person name="Cichocki N."/>
            <person name="Veneault-Fourrey C."/>
            <person name="LaButti K."/>
            <person name="Lindquist E.A."/>
            <person name="Lipzen A."/>
            <person name="Lundell T."/>
            <person name="Morin E."/>
            <person name="Murat C."/>
            <person name="Riley R."/>
            <person name="Ohm R."/>
            <person name="Sun H."/>
            <person name="Tunlid A."/>
            <person name="Henrissat B."/>
            <person name="Grigoriev I.V."/>
            <person name="Hibbett D.S."/>
            <person name="Martin F."/>
        </authorList>
    </citation>
    <scope>NUCLEOTIDE SEQUENCE [LARGE SCALE GENOMIC DNA]</scope>
    <source>
        <strain evidence="3">MUT 4182</strain>
    </source>
</reference>
<dbReference type="EMBL" id="KN823270">
    <property type="protein sequence ID" value="KIO18666.1"/>
    <property type="molecule type" value="Genomic_DNA"/>
</dbReference>
<name>A0A0C3Q586_9AGAM</name>
<dbReference type="Proteomes" id="UP000054248">
    <property type="component" value="Unassembled WGS sequence"/>
</dbReference>
<reference evidence="2 3" key="1">
    <citation type="submission" date="2014-04" db="EMBL/GenBank/DDBJ databases">
        <authorList>
            <consortium name="DOE Joint Genome Institute"/>
            <person name="Kuo A."/>
            <person name="Girlanda M."/>
            <person name="Perotto S."/>
            <person name="Kohler A."/>
            <person name="Nagy L.G."/>
            <person name="Floudas D."/>
            <person name="Copeland A."/>
            <person name="Barry K.W."/>
            <person name="Cichocki N."/>
            <person name="Veneault-Fourrey C."/>
            <person name="LaButti K."/>
            <person name="Lindquist E.A."/>
            <person name="Lipzen A."/>
            <person name="Lundell T."/>
            <person name="Morin E."/>
            <person name="Murat C."/>
            <person name="Sun H."/>
            <person name="Tunlid A."/>
            <person name="Henrissat B."/>
            <person name="Grigoriev I.V."/>
            <person name="Hibbett D.S."/>
            <person name="Martin F."/>
            <person name="Nordberg H.P."/>
            <person name="Cantor M.N."/>
            <person name="Hua S.X."/>
        </authorList>
    </citation>
    <scope>NUCLEOTIDE SEQUENCE [LARGE SCALE GENOMIC DNA]</scope>
    <source>
        <strain evidence="2 3">MUT 4182</strain>
    </source>
</reference>
<feature type="region of interest" description="Disordered" evidence="1">
    <location>
        <begin position="107"/>
        <end position="128"/>
    </location>
</feature>
<evidence type="ECO:0000313" key="3">
    <source>
        <dbReference type="Proteomes" id="UP000054248"/>
    </source>
</evidence>
<evidence type="ECO:0000256" key="1">
    <source>
        <dbReference type="SAM" id="MobiDB-lite"/>
    </source>
</evidence>
<accession>A0A0C3Q586</accession>
<evidence type="ECO:0008006" key="4">
    <source>
        <dbReference type="Google" id="ProtNLM"/>
    </source>
</evidence>
<dbReference type="AlphaFoldDB" id="A0A0C3Q586"/>
<keyword evidence="3" id="KW-1185">Reference proteome</keyword>
<dbReference type="OrthoDB" id="3250704at2759"/>
<feature type="compositionally biased region" description="Low complexity" evidence="1">
    <location>
        <begin position="118"/>
        <end position="128"/>
    </location>
</feature>
<dbReference type="HOGENOM" id="CLU_160882_1_0_1"/>
<protein>
    <recommendedName>
        <fullName evidence="4">Retrotransposon gag domain-containing protein</fullName>
    </recommendedName>
</protein>
<proteinExistence type="predicted"/>
<sequence>MADPYSEPKMFGGRDPKECEAFVAAVRRRGLAQGKHRDDEWMAVFASGYLSGDALYWYEDLDKDAKNDWSRLCPALLARFGRNDKTATATSRLRSALLARFSRRDKAPNANMGAPAISTSTSSTTIPT</sequence>
<evidence type="ECO:0000313" key="2">
    <source>
        <dbReference type="EMBL" id="KIO18666.1"/>
    </source>
</evidence>
<gene>
    <name evidence="2" type="ORF">M407DRAFT_31677</name>
</gene>
<organism evidence="2 3">
    <name type="scientific">Tulasnella calospora MUT 4182</name>
    <dbReference type="NCBI Taxonomy" id="1051891"/>
    <lineage>
        <taxon>Eukaryota</taxon>
        <taxon>Fungi</taxon>
        <taxon>Dikarya</taxon>
        <taxon>Basidiomycota</taxon>
        <taxon>Agaricomycotina</taxon>
        <taxon>Agaricomycetes</taxon>
        <taxon>Cantharellales</taxon>
        <taxon>Tulasnellaceae</taxon>
        <taxon>Tulasnella</taxon>
    </lineage>
</organism>